<protein>
    <recommendedName>
        <fullName evidence="3">Endonuclease/exonuclease/phosphatase domain-containing protein</fullName>
    </recommendedName>
</protein>
<dbReference type="AlphaFoldDB" id="A0A540W9P5"/>
<sequence>MTQADQVGLPTDGDQPAPEAPAGRWRWRWGTDSRGRNCWRRGWVLAVLAAALAGLLAGHRLVPDSFGNFGSLFETFLPWAGLLVLPLLVLALLRRSATALIALLLPVAVWTQLFGGLLGDKSGGKGDFTVVQHNVEADNPDPAGTVRLLNSSGAQIIALEELTGRALQVYTAGLAAKYPYHVVEGTVGLWSSYPISGTRVVDIKIGWTRAFRTQVDTPQGPLAVYVAHMPSVRVKFDGGFTADRRNVSAQALGDAIQAEPLQKVLLLGDLNGTMNDRSLAPVTSQLRSAQGSAGSGFGFSWPSDFPMARIDQIMSRGMKPTDSRVLAADGSDHRAIAADYRYNR</sequence>
<dbReference type="InterPro" id="IPR005135">
    <property type="entry name" value="Endo/exonuclease/phosphatase"/>
</dbReference>
<reference evidence="4 5" key="1">
    <citation type="submission" date="2019-06" db="EMBL/GenBank/DDBJ databases">
        <title>Description of Kitasatospora acidophila sp. nov. isolated from pine grove soil, and reclassification of Streptomyces novaecaesareae to Kitasatospora novaeceasareae comb. nov.</title>
        <authorList>
            <person name="Kim M.J."/>
        </authorList>
    </citation>
    <scope>NUCLEOTIDE SEQUENCE [LARGE SCALE GENOMIC DNA]</scope>
    <source>
        <strain evidence="4 5">MMS16-CNU292</strain>
    </source>
</reference>
<organism evidence="4 5">
    <name type="scientific">Kitasatospora acidiphila</name>
    <dbReference type="NCBI Taxonomy" id="2567942"/>
    <lineage>
        <taxon>Bacteria</taxon>
        <taxon>Bacillati</taxon>
        <taxon>Actinomycetota</taxon>
        <taxon>Actinomycetes</taxon>
        <taxon>Kitasatosporales</taxon>
        <taxon>Streptomycetaceae</taxon>
        <taxon>Kitasatospora</taxon>
    </lineage>
</organism>
<keyword evidence="2" id="KW-1133">Transmembrane helix</keyword>
<evidence type="ECO:0000313" key="4">
    <source>
        <dbReference type="EMBL" id="TQF05702.1"/>
    </source>
</evidence>
<feature type="region of interest" description="Disordered" evidence="1">
    <location>
        <begin position="1"/>
        <end position="23"/>
    </location>
</feature>
<name>A0A540W9P5_9ACTN</name>
<dbReference type="OrthoDB" id="4316587at2"/>
<keyword evidence="2" id="KW-0812">Transmembrane</keyword>
<feature type="transmembrane region" description="Helical" evidence="2">
    <location>
        <begin position="43"/>
        <end position="61"/>
    </location>
</feature>
<dbReference type="RefSeq" id="WP_141636172.1">
    <property type="nucleotide sequence ID" value="NZ_VIGB01000003.1"/>
</dbReference>
<proteinExistence type="predicted"/>
<accession>A0A540W9P5</accession>
<feature type="transmembrane region" description="Helical" evidence="2">
    <location>
        <begin position="76"/>
        <end position="93"/>
    </location>
</feature>
<gene>
    <name evidence="4" type="ORF">E6W39_30095</name>
</gene>
<evidence type="ECO:0000313" key="5">
    <source>
        <dbReference type="Proteomes" id="UP000319103"/>
    </source>
</evidence>
<keyword evidence="2" id="KW-0472">Membrane</keyword>
<dbReference type="Gene3D" id="3.60.10.10">
    <property type="entry name" value="Endonuclease/exonuclease/phosphatase"/>
    <property type="match status" value="1"/>
</dbReference>
<dbReference type="Proteomes" id="UP000319103">
    <property type="component" value="Unassembled WGS sequence"/>
</dbReference>
<dbReference type="GO" id="GO:0003824">
    <property type="term" value="F:catalytic activity"/>
    <property type="evidence" value="ECO:0007669"/>
    <property type="project" value="InterPro"/>
</dbReference>
<feature type="domain" description="Endonuclease/exonuclease/phosphatase" evidence="3">
    <location>
        <begin position="132"/>
        <end position="333"/>
    </location>
</feature>
<comment type="caution">
    <text evidence="4">The sequence shown here is derived from an EMBL/GenBank/DDBJ whole genome shotgun (WGS) entry which is preliminary data.</text>
</comment>
<dbReference type="Pfam" id="PF03372">
    <property type="entry name" value="Exo_endo_phos"/>
    <property type="match status" value="1"/>
</dbReference>
<feature type="transmembrane region" description="Helical" evidence="2">
    <location>
        <begin position="100"/>
        <end position="119"/>
    </location>
</feature>
<keyword evidence="5" id="KW-1185">Reference proteome</keyword>
<evidence type="ECO:0000256" key="2">
    <source>
        <dbReference type="SAM" id="Phobius"/>
    </source>
</evidence>
<evidence type="ECO:0000259" key="3">
    <source>
        <dbReference type="Pfam" id="PF03372"/>
    </source>
</evidence>
<dbReference type="InterPro" id="IPR036691">
    <property type="entry name" value="Endo/exonu/phosph_ase_sf"/>
</dbReference>
<dbReference type="EMBL" id="VIGB01000003">
    <property type="protein sequence ID" value="TQF05702.1"/>
    <property type="molecule type" value="Genomic_DNA"/>
</dbReference>
<evidence type="ECO:0000256" key="1">
    <source>
        <dbReference type="SAM" id="MobiDB-lite"/>
    </source>
</evidence>
<dbReference type="SUPFAM" id="SSF56219">
    <property type="entry name" value="DNase I-like"/>
    <property type="match status" value="1"/>
</dbReference>